<dbReference type="PIRSF" id="PIRSF000303">
    <property type="entry name" value="Glutathion_perox"/>
    <property type="match status" value="1"/>
</dbReference>
<dbReference type="PROSITE" id="PS51355">
    <property type="entry name" value="GLUTATHIONE_PEROXID_3"/>
    <property type="match status" value="1"/>
</dbReference>
<keyword evidence="7" id="KW-1185">Reference proteome</keyword>
<dbReference type="OrthoDB" id="9809733at2"/>
<dbReference type="EMBL" id="FO681347">
    <property type="protein sequence ID" value="CCV64527.1"/>
    <property type="molecule type" value="Genomic_DNA"/>
</dbReference>
<organism evidence="6 7">
    <name type="scientific">Alteracholeplasma palmae (strain ATCC 49389 / J233)</name>
    <name type="common">Acholeplasma palmae</name>
    <dbReference type="NCBI Taxonomy" id="1318466"/>
    <lineage>
        <taxon>Bacteria</taxon>
        <taxon>Bacillati</taxon>
        <taxon>Mycoplasmatota</taxon>
        <taxon>Mollicutes</taxon>
        <taxon>Acholeplasmatales</taxon>
        <taxon>Acholeplasmataceae</taxon>
        <taxon>Acholeplasma</taxon>
    </lineage>
</organism>
<dbReference type="Proteomes" id="UP000032740">
    <property type="component" value="Chromosome"/>
</dbReference>
<sequence length="168" mass="19668">MIYDYEVKNIKQENQSLEKYKGQVFLVVNTATKCGYTKQYEGLESLYQDYKDKGFEVLDFPCNQFLMQAPGSDEELAEFCQLNYFTTFETFSKVKVNGKDASPLFDYLKEQLPVQLTKNKDGSLEEETTKRIKWNFTKFLIDRNGNVVKRFAPNVTPDMIKPYIEELL</sequence>
<gene>
    <name evidence="6" type="ORF">BN85409500</name>
</gene>
<dbReference type="FunFam" id="3.40.30.10:FF:000010">
    <property type="entry name" value="Glutathione peroxidase"/>
    <property type="match status" value="1"/>
</dbReference>
<dbReference type="HOGENOM" id="CLU_029507_2_2_14"/>
<dbReference type="InterPro" id="IPR000889">
    <property type="entry name" value="Glutathione_peroxidase"/>
</dbReference>
<evidence type="ECO:0000256" key="4">
    <source>
        <dbReference type="PIRSR" id="PIRSR000303-1"/>
    </source>
</evidence>
<dbReference type="SUPFAM" id="SSF52833">
    <property type="entry name" value="Thioredoxin-like"/>
    <property type="match status" value="1"/>
</dbReference>
<evidence type="ECO:0000256" key="3">
    <source>
        <dbReference type="ARBA" id="ARBA00023002"/>
    </source>
</evidence>
<dbReference type="InterPro" id="IPR029759">
    <property type="entry name" value="GPX_AS"/>
</dbReference>
<dbReference type="KEGG" id="apal:BN85409500"/>
<keyword evidence="2 5" id="KW-0575">Peroxidase</keyword>
<feature type="active site" evidence="4">
    <location>
        <position position="34"/>
    </location>
</feature>
<protein>
    <recommendedName>
        <fullName evidence="5">Glutathione peroxidase</fullName>
    </recommendedName>
</protein>
<dbReference type="PROSITE" id="PS00763">
    <property type="entry name" value="GLUTATHIONE_PEROXID_2"/>
    <property type="match status" value="1"/>
</dbReference>
<dbReference type="RefSeq" id="WP_026660359.1">
    <property type="nucleotide sequence ID" value="NC_022538.1"/>
</dbReference>
<keyword evidence="3 5" id="KW-0560">Oxidoreductase</keyword>
<evidence type="ECO:0000313" key="6">
    <source>
        <dbReference type="EMBL" id="CCV64527.1"/>
    </source>
</evidence>
<dbReference type="PANTHER" id="PTHR11592">
    <property type="entry name" value="GLUTATHIONE PEROXIDASE"/>
    <property type="match status" value="1"/>
</dbReference>
<dbReference type="GO" id="GO:0034599">
    <property type="term" value="P:cellular response to oxidative stress"/>
    <property type="evidence" value="ECO:0007669"/>
    <property type="project" value="TreeGrafter"/>
</dbReference>
<evidence type="ECO:0000256" key="5">
    <source>
        <dbReference type="RuleBase" id="RU000499"/>
    </source>
</evidence>
<evidence type="ECO:0000256" key="2">
    <source>
        <dbReference type="ARBA" id="ARBA00022559"/>
    </source>
</evidence>
<dbReference type="AlphaFoldDB" id="U4KL74"/>
<dbReference type="GO" id="GO:0004601">
    <property type="term" value="F:peroxidase activity"/>
    <property type="evidence" value="ECO:0007669"/>
    <property type="project" value="UniProtKB-KW"/>
</dbReference>
<dbReference type="Pfam" id="PF00255">
    <property type="entry name" value="GSHPx"/>
    <property type="match status" value="1"/>
</dbReference>
<dbReference type="STRING" id="1318466.BN85409500"/>
<dbReference type="PANTHER" id="PTHR11592:SF78">
    <property type="entry name" value="GLUTATHIONE PEROXIDASE"/>
    <property type="match status" value="1"/>
</dbReference>
<evidence type="ECO:0000313" key="7">
    <source>
        <dbReference type="Proteomes" id="UP000032740"/>
    </source>
</evidence>
<proteinExistence type="inferred from homology"/>
<dbReference type="Gene3D" id="3.40.30.10">
    <property type="entry name" value="Glutaredoxin"/>
    <property type="match status" value="1"/>
</dbReference>
<reference evidence="6 7" key="1">
    <citation type="journal article" date="2013" name="J. Mol. Microbiol. Biotechnol.">
        <title>Analysis of the Complete Genomes of Acholeplasma brassicae , A. palmae and A. laidlawii and Their Comparison to the Obligate Parasites from ' Candidatus Phytoplasma'.</title>
        <authorList>
            <person name="Kube M."/>
            <person name="Siewert C."/>
            <person name="Migdoll A.M."/>
            <person name="Duduk B."/>
            <person name="Holz S."/>
            <person name="Rabus R."/>
            <person name="Seemuller E."/>
            <person name="Mitrovic J."/>
            <person name="Muller I."/>
            <person name="Buttner C."/>
            <person name="Reinhardt R."/>
        </authorList>
    </citation>
    <scope>NUCLEOTIDE SEQUENCE [LARGE SCALE GENOMIC DNA]</scope>
    <source>
        <strain evidence="6 7">J233</strain>
    </source>
</reference>
<dbReference type="CDD" id="cd00340">
    <property type="entry name" value="GSH_Peroxidase"/>
    <property type="match status" value="1"/>
</dbReference>
<evidence type="ECO:0000256" key="1">
    <source>
        <dbReference type="ARBA" id="ARBA00006926"/>
    </source>
</evidence>
<accession>U4KL74</accession>
<dbReference type="InterPro" id="IPR029760">
    <property type="entry name" value="GPX_CS"/>
</dbReference>
<dbReference type="PROSITE" id="PS00460">
    <property type="entry name" value="GLUTATHIONE_PEROXID_1"/>
    <property type="match status" value="1"/>
</dbReference>
<comment type="similarity">
    <text evidence="1 5">Belongs to the glutathione peroxidase family.</text>
</comment>
<dbReference type="InterPro" id="IPR036249">
    <property type="entry name" value="Thioredoxin-like_sf"/>
</dbReference>
<dbReference type="PRINTS" id="PR01011">
    <property type="entry name" value="GLUTPROXDASE"/>
</dbReference>
<name>U4KL74_ALTPJ</name>